<name>A0A2C9JFC4_BIOGL</name>
<organism evidence="7 8">
    <name type="scientific">Biomphalaria glabrata</name>
    <name type="common">Bloodfluke planorb</name>
    <name type="synonym">Freshwater snail</name>
    <dbReference type="NCBI Taxonomy" id="6526"/>
    <lineage>
        <taxon>Eukaryota</taxon>
        <taxon>Metazoa</taxon>
        <taxon>Spiralia</taxon>
        <taxon>Lophotrochozoa</taxon>
        <taxon>Mollusca</taxon>
        <taxon>Gastropoda</taxon>
        <taxon>Heterobranchia</taxon>
        <taxon>Euthyneura</taxon>
        <taxon>Panpulmonata</taxon>
        <taxon>Hygrophila</taxon>
        <taxon>Lymnaeoidea</taxon>
        <taxon>Planorbidae</taxon>
        <taxon>Biomphalaria</taxon>
    </lineage>
</organism>
<accession>A0A2C9JFC4</accession>
<dbReference type="Pfam" id="PF17902">
    <property type="entry name" value="SH3_10"/>
    <property type="match status" value="1"/>
</dbReference>
<dbReference type="GO" id="GO:0005856">
    <property type="term" value="C:cytoskeleton"/>
    <property type="evidence" value="ECO:0007669"/>
    <property type="project" value="InterPro"/>
</dbReference>
<dbReference type="VEuPathDB" id="VectorBase:BGLAX_043207"/>
<evidence type="ECO:0000256" key="2">
    <source>
        <dbReference type="ARBA" id="ARBA00022553"/>
    </source>
</evidence>
<dbReference type="AlphaFoldDB" id="A0A2C9JFC4"/>
<dbReference type="EnsemblMetazoa" id="BGLB001750-RC">
    <property type="protein sequence ID" value="BGLB001750-PC"/>
    <property type="gene ID" value="BGLB001750"/>
</dbReference>
<dbReference type="Gene3D" id="1.20.58.60">
    <property type="match status" value="2"/>
</dbReference>
<evidence type="ECO:0000256" key="3">
    <source>
        <dbReference type="ARBA" id="ARBA00022737"/>
    </source>
</evidence>
<feature type="region of interest" description="Disordered" evidence="5">
    <location>
        <begin position="29"/>
        <end position="53"/>
    </location>
</feature>
<dbReference type="VEuPathDB" id="VectorBase:BGLB001750"/>
<dbReference type="Proteomes" id="UP000076420">
    <property type="component" value="Unassembled WGS sequence"/>
</dbReference>
<dbReference type="InterPro" id="IPR001101">
    <property type="entry name" value="Plectin_repeat"/>
</dbReference>
<dbReference type="InterPro" id="IPR036028">
    <property type="entry name" value="SH3-like_dom_sf"/>
</dbReference>
<evidence type="ECO:0000256" key="5">
    <source>
        <dbReference type="SAM" id="MobiDB-lite"/>
    </source>
</evidence>
<feature type="domain" description="SH3" evidence="6">
    <location>
        <begin position="359"/>
        <end position="416"/>
    </location>
</feature>
<dbReference type="SUPFAM" id="SSF50044">
    <property type="entry name" value="SH3-domain"/>
    <property type="match status" value="1"/>
</dbReference>
<feature type="compositionally biased region" description="Low complexity" evidence="5">
    <location>
        <begin position="32"/>
        <end position="53"/>
    </location>
</feature>
<dbReference type="InterPro" id="IPR041615">
    <property type="entry name" value="Desmoplakin_SH3"/>
</dbReference>
<dbReference type="Gene3D" id="3.90.1290.10">
    <property type="entry name" value="Plakin repeat"/>
    <property type="match status" value="1"/>
</dbReference>
<dbReference type="GO" id="GO:0045104">
    <property type="term" value="P:intermediate filament cytoskeleton organization"/>
    <property type="evidence" value="ECO:0007669"/>
    <property type="project" value="InterPro"/>
</dbReference>
<dbReference type="PROSITE" id="PS50002">
    <property type="entry name" value="SH3"/>
    <property type="match status" value="1"/>
</dbReference>
<dbReference type="EnsemblMetazoa" id="BGLB001750-RB">
    <property type="protein sequence ID" value="BGLB001750-PB"/>
    <property type="gene ID" value="BGLB001750"/>
</dbReference>
<evidence type="ECO:0000259" key="6">
    <source>
        <dbReference type="PROSITE" id="PS50002"/>
    </source>
</evidence>
<dbReference type="KEGG" id="bgt:106055591"/>
<keyword evidence="3" id="KW-0677">Repeat</keyword>
<dbReference type="InterPro" id="IPR001452">
    <property type="entry name" value="SH3_domain"/>
</dbReference>
<dbReference type="SMART" id="SM00250">
    <property type="entry name" value="PLEC"/>
    <property type="match status" value="3"/>
</dbReference>
<dbReference type="SMART" id="SM00326">
    <property type="entry name" value="SH3"/>
    <property type="match status" value="1"/>
</dbReference>
<dbReference type="SUPFAM" id="SSF75399">
    <property type="entry name" value="Plakin repeat"/>
    <property type="match status" value="1"/>
</dbReference>
<dbReference type="OrthoDB" id="18740at2759"/>
<evidence type="ECO:0000313" key="7">
    <source>
        <dbReference type="EnsemblMetazoa" id="BGLB001750-PB"/>
    </source>
</evidence>
<dbReference type="InterPro" id="IPR035915">
    <property type="entry name" value="Plakin_repeat_sf"/>
</dbReference>
<evidence type="ECO:0000313" key="8">
    <source>
        <dbReference type="Proteomes" id="UP000076420"/>
    </source>
</evidence>
<evidence type="ECO:0000256" key="4">
    <source>
        <dbReference type="PROSITE-ProRule" id="PRU00192"/>
    </source>
</evidence>
<dbReference type="Gene3D" id="2.30.30.40">
    <property type="entry name" value="SH3 Domains"/>
    <property type="match status" value="1"/>
</dbReference>
<evidence type="ECO:0000256" key="1">
    <source>
        <dbReference type="ARBA" id="ARBA00022443"/>
    </source>
</evidence>
<dbReference type="SUPFAM" id="SSF46966">
    <property type="entry name" value="Spectrin repeat"/>
    <property type="match status" value="1"/>
</dbReference>
<keyword evidence="1 4" id="KW-0728">SH3 domain</keyword>
<protein>
    <recommendedName>
        <fullName evidence="6">SH3 domain-containing protein</fullName>
    </recommendedName>
</protein>
<gene>
    <name evidence="7" type="primary">106055591</name>
</gene>
<keyword evidence="2" id="KW-0597">Phosphoprotein</keyword>
<proteinExistence type="predicted"/>
<sequence length="905" mass="102521">MEETTTTTKRCVKDVKFTRTTTSIDKYTRILSTESSEGEQQTSSARSSLTATSPSLIIEEREGVRSVGQNSEQFLSVASFEFNDLMVARNGFSPSERNADLDNDVFLEKKMAKSEVQRCMDWLFQTQTEMESASFGKGRLSVLETLARQQAKVKDIINFRDKVDSALKSENVDDKSARELDGNYNSVKALSEKRNSCLEVISQIAALEDLVQNISTEFDSRAVHLVNTSDVTQQKGGPTQSNESLARTAQNCISSVRQNWRWIFQVMQCAEVHLRNAAGYQEYFQEIEEAEYWMNTTVSRIHLSFDRSKLLGNRSDAEAILEEIRDVLAAYLQWQTKVDYLFDKAKQVVPVPLRLKPLNDPKPVIALTDYISDTVDFIEGETLTLLDNSDKKKWKVKTEKGQVGFVPAVILLIPAPCAEAIDAAIRLRLQLLSLWTASVKRLGYQMIAFMLLVFRDWTEEEVSLLQAMAAVDKAELLRILQYIEDTLIENWNGYGDFQELQERITRLKMILEEANELNANTESGGNNNLSTSVVVQIKLLENLLNKYKDFWTFWETFKCIVEMLKNPKFLLVCDKWEQLRFVTSAHFVKFWDTQLDLNSYDLTKTQASLMLQETAKEELISSEVTIEEEKQELTTDTVSTSLEEEQHTFIITGVLDPRDNSTKLSLQEAISLGIVNESTKRYINPITGKSMSMTDAMNEGRVIMEFVSKRKIREEKNSYGLITIKITKESRPYTITSVVDPRSEEKLTVSQAVNNNILDTNNSTYKTESGENIPIADAIQSGLVHVTYHEGDEQHHKPEVITKTYAVHGVVDQKQKSKVSFADAIKAGLLSRDSGEYINNVTGEHIGVHDAIMKGFIKARIVTDPTKLEINPENQIVVEKLSSAKSKLLRGMKAIKAFKQLGIQK</sequence>
<dbReference type="RefSeq" id="XP_013067352.2">
    <property type="nucleotide sequence ID" value="XM_013211898.2"/>
</dbReference>
<dbReference type="InterPro" id="IPR043197">
    <property type="entry name" value="Plakin"/>
</dbReference>
<reference evidence="7" key="1">
    <citation type="submission" date="2020-05" db="UniProtKB">
        <authorList>
            <consortium name="EnsemblMetazoa"/>
        </authorList>
    </citation>
    <scope>IDENTIFICATION</scope>
    <source>
        <strain evidence="7">BB02</strain>
    </source>
</reference>
<dbReference type="PANTHER" id="PTHR23169">
    <property type="entry name" value="ENVOPLAKIN"/>
    <property type="match status" value="1"/>
</dbReference>
<dbReference type="STRING" id="6526.A0A2C9JFC4"/>